<organism evidence="1 2">
    <name type="scientific">Rubroshorea leprosula</name>
    <dbReference type="NCBI Taxonomy" id="152421"/>
    <lineage>
        <taxon>Eukaryota</taxon>
        <taxon>Viridiplantae</taxon>
        <taxon>Streptophyta</taxon>
        <taxon>Embryophyta</taxon>
        <taxon>Tracheophyta</taxon>
        <taxon>Spermatophyta</taxon>
        <taxon>Magnoliopsida</taxon>
        <taxon>eudicotyledons</taxon>
        <taxon>Gunneridae</taxon>
        <taxon>Pentapetalae</taxon>
        <taxon>rosids</taxon>
        <taxon>malvids</taxon>
        <taxon>Malvales</taxon>
        <taxon>Dipterocarpaceae</taxon>
        <taxon>Rubroshorea</taxon>
    </lineage>
</organism>
<dbReference type="EMBL" id="BPVZ01000035">
    <property type="protein sequence ID" value="GKV11874.1"/>
    <property type="molecule type" value="Genomic_DNA"/>
</dbReference>
<evidence type="ECO:0000313" key="1">
    <source>
        <dbReference type="EMBL" id="GKV11874.1"/>
    </source>
</evidence>
<keyword evidence="2" id="KW-1185">Reference proteome</keyword>
<accession>A0AAV5JB99</accession>
<proteinExistence type="predicted"/>
<name>A0AAV5JB99_9ROSI</name>
<comment type="caution">
    <text evidence="1">The sequence shown here is derived from an EMBL/GenBank/DDBJ whole genome shotgun (WGS) entry which is preliminary data.</text>
</comment>
<reference evidence="1 2" key="1">
    <citation type="journal article" date="2021" name="Commun. Biol.">
        <title>The genome of Shorea leprosula (Dipterocarpaceae) highlights the ecological relevance of drought in aseasonal tropical rainforests.</title>
        <authorList>
            <person name="Ng K.K.S."/>
            <person name="Kobayashi M.J."/>
            <person name="Fawcett J.A."/>
            <person name="Hatakeyama M."/>
            <person name="Paape T."/>
            <person name="Ng C.H."/>
            <person name="Ang C.C."/>
            <person name="Tnah L.H."/>
            <person name="Lee C.T."/>
            <person name="Nishiyama T."/>
            <person name="Sese J."/>
            <person name="O'Brien M.J."/>
            <person name="Copetti D."/>
            <person name="Mohd Noor M.I."/>
            <person name="Ong R.C."/>
            <person name="Putra M."/>
            <person name="Sireger I.Z."/>
            <person name="Indrioko S."/>
            <person name="Kosugi Y."/>
            <person name="Izuno A."/>
            <person name="Isagi Y."/>
            <person name="Lee S.L."/>
            <person name="Shimizu K.K."/>
        </authorList>
    </citation>
    <scope>NUCLEOTIDE SEQUENCE [LARGE SCALE GENOMIC DNA]</scope>
    <source>
        <strain evidence="1">214</strain>
    </source>
</reference>
<gene>
    <name evidence="1" type="ORF">SLEP1_g23091</name>
</gene>
<dbReference type="Proteomes" id="UP001054252">
    <property type="component" value="Unassembled WGS sequence"/>
</dbReference>
<protein>
    <submittedName>
        <fullName evidence="1">Uncharacterized protein</fullName>
    </submittedName>
</protein>
<evidence type="ECO:0000313" key="2">
    <source>
        <dbReference type="Proteomes" id="UP001054252"/>
    </source>
</evidence>
<dbReference type="AlphaFoldDB" id="A0AAV5JB99"/>
<sequence length="61" mass="6689">MMEPPCAPSSDDPSGLFSDLAILGFYCRSWEVLADFPDLASPDWISAATSWRFYAILSGVN</sequence>